<dbReference type="EMBL" id="QKWP01000287">
    <property type="protein sequence ID" value="RIB22906.1"/>
    <property type="molecule type" value="Genomic_DNA"/>
</dbReference>
<evidence type="ECO:0000256" key="1">
    <source>
        <dbReference type="SAM" id="MobiDB-lite"/>
    </source>
</evidence>
<reference evidence="2 3" key="1">
    <citation type="submission" date="2018-06" db="EMBL/GenBank/DDBJ databases">
        <title>Comparative genomics reveals the genomic features of Rhizophagus irregularis, R. cerebriforme, R. diaphanum and Gigaspora rosea, and their symbiotic lifestyle signature.</title>
        <authorList>
            <person name="Morin E."/>
            <person name="San Clemente H."/>
            <person name="Chen E.C.H."/>
            <person name="De La Providencia I."/>
            <person name="Hainaut M."/>
            <person name="Kuo A."/>
            <person name="Kohler A."/>
            <person name="Murat C."/>
            <person name="Tang N."/>
            <person name="Roy S."/>
            <person name="Loubradou J."/>
            <person name="Henrissat B."/>
            <person name="Grigoriev I.V."/>
            <person name="Corradi N."/>
            <person name="Roux C."/>
            <person name="Martin F.M."/>
        </authorList>
    </citation>
    <scope>NUCLEOTIDE SEQUENCE [LARGE SCALE GENOMIC DNA]</scope>
    <source>
        <strain evidence="2 3">DAOM 194757</strain>
    </source>
</reference>
<feature type="compositionally biased region" description="Polar residues" evidence="1">
    <location>
        <begin position="168"/>
        <end position="197"/>
    </location>
</feature>
<evidence type="ECO:0000313" key="3">
    <source>
        <dbReference type="Proteomes" id="UP000266673"/>
    </source>
</evidence>
<name>A0A397VV59_9GLOM</name>
<proteinExistence type="predicted"/>
<keyword evidence="3" id="KW-1185">Reference proteome</keyword>
<gene>
    <name evidence="2" type="ORF">C2G38_2293167</name>
</gene>
<protein>
    <submittedName>
        <fullName evidence="2">Uncharacterized protein</fullName>
    </submittedName>
</protein>
<evidence type="ECO:0000313" key="2">
    <source>
        <dbReference type="EMBL" id="RIB22906.1"/>
    </source>
</evidence>
<feature type="region of interest" description="Disordered" evidence="1">
    <location>
        <begin position="148"/>
        <end position="197"/>
    </location>
</feature>
<organism evidence="2 3">
    <name type="scientific">Gigaspora rosea</name>
    <dbReference type="NCBI Taxonomy" id="44941"/>
    <lineage>
        <taxon>Eukaryota</taxon>
        <taxon>Fungi</taxon>
        <taxon>Fungi incertae sedis</taxon>
        <taxon>Mucoromycota</taxon>
        <taxon>Glomeromycotina</taxon>
        <taxon>Glomeromycetes</taxon>
        <taxon>Diversisporales</taxon>
        <taxon>Gigasporaceae</taxon>
        <taxon>Gigaspora</taxon>
    </lineage>
</organism>
<sequence length="242" mass="27972">MHLLANTSQDQKNVAKTIFEQVIQQLNEFVIPNIGKKQKEQMNLSFYYNAVEVDLKAVFSKEKEIDEPERYIDNLFDCLQIQLKSFLNEFSSTILEIWEISEILFKENQKAILNRRELRIFSRRRIKKNSYKCKLYLQKGHNIKTCKKNKQSDANASQMNDETRCQCHETSSNDDTSSNYENSSDGELSTTSTSVREVSDTIESGASAVMVLILPPKQPINFQNCENTQRQCSVCHRKGHNA</sequence>
<accession>A0A397VV59</accession>
<dbReference type="AlphaFoldDB" id="A0A397VV59"/>
<dbReference type="Proteomes" id="UP000266673">
    <property type="component" value="Unassembled WGS sequence"/>
</dbReference>
<dbReference type="STRING" id="44941.A0A397VV59"/>
<comment type="caution">
    <text evidence="2">The sequence shown here is derived from an EMBL/GenBank/DDBJ whole genome shotgun (WGS) entry which is preliminary data.</text>
</comment>